<evidence type="ECO:0000256" key="6">
    <source>
        <dbReference type="HAMAP-Rule" id="MF_01629"/>
    </source>
</evidence>
<dbReference type="Pfam" id="PF10590">
    <property type="entry name" value="PNP_phzG_C"/>
    <property type="match status" value="1"/>
</dbReference>
<feature type="binding site" evidence="6">
    <location>
        <begin position="78"/>
        <end position="79"/>
    </location>
    <ligand>
        <name>FMN</name>
        <dbReference type="ChEBI" id="CHEBI:58210"/>
    </ligand>
</feature>
<comment type="pathway">
    <text evidence="6">Cofactor metabolism; pyridoxal 5'-phosphate salvage; pyridoxal 5'-phosphate from pyridoxine 5'-phosphate: step 1/1.</text>
</comment>
<protein>
    <recommendedName>
        <fullName evidence="6">Pyridoxine/pyridoxamine 5'-phosphate oxidase</fullName>
        <ecNumber evidence="6">1.4.3.5</ecNumber>
    </recommendedName>
    <alternativeName>
        <fullName evidence="6">PNP/PMP oxidase</fullName>
        <shortName evidence="6">PNPOx</shortName>
    </alternativeName>
    <alternativeName>
        <fullName evidence="6">Pyridoxal 5'-phosphate synthase</fullName>
    </alternativeName>
</protein>
<gene>
    <name evidence="9" type="primary">pdxH_4</name>
    <name evidence="6" type="synonym">pdxH</name>
    <name evidence="9" type="ORF">AFCDBAGC_4955</name>
</gene>
<dbReference type="PANTHER" id="PTHR10851:SF0">
    <property type="entry name" value="PYRIDOXINE-5'-PHOSPHATE OXIDASE"/>
    <property type="match status" value="1"/>
</dbReference>
<evidence type="ECO:0000256" key="3">
    <source>
        <dbReference type="ARBA" id="ARBA00022643"/>
    </source>
</evidence>
<name>A0ABQ4QP65_9HYPH</name>
<feature type="binding site" evidence="6">
    <location>
        <position position="107"/>
    </location>
    <ligand>
        <name>FMN</name>
        <dbReference type="ChEBI" id="CHEBI:58210"/>
    </ligand>
</feature>
<feature type="binding site" evidence="6">
    <location>
        <position position="85"/>
    </location>
    <ligand>
        <name>FMN</name>
        <dbReference type="ChEBI" id="CHEBI:58210"/>
    </ligand>
</feature>
<feature type="binding site" evidence="6">
    <location>
        <position position="68"/>
    </location>
    <ligand>
        <name>substrate</name>
    </ligand>
</feature>
<feature type="domain" description="Pyridoxine 5'-phosphate oxidase dimerisation C-terminal" evidence="8">
    <location>
        <begin position="174"/>
        <end position="214"/>
    </location>
</feature>
<evidence type="ECO:0000259" key="7">
    <source>
        <dbReference type="Pfam" id="PF01243"/>
    </source>
</evidence>
<evidence type="ECO:0000313" key="10">
    <source>
        <dbReference type="Proteomes" id="UP001055117"/>
    </source>
</evidence>
<feature type="binding site" evidence="6">
    <location>
        <begin position="63"/>
        <end position="68"/>
    </location>
    <ligand>
        <name>FMN</name>
        <dbReference type="ChEBI" id="CHEBI:58210"/>
    </ligand>
</feature>
<feature type="binding site" evidence="6">
    <location>
        <position position="129"/>
    </location>
    <ligand>
        <name>substrate</name>
    </ligand>
</feature>
<dbReference type="InterPro" id="IPR000659">
    <property type="entry name" value="Pyridox_Oxase"/>
</dbReference>
<comment type="catalytic activity">
    <reaction evidence="6">
        <text>pyridoxamine 5'-phosphate + O2 + H2O = pyridoxal 5'-phosphate + H2O2 + NH4(+)</text>
        <dbReference type="Rhea" id="RHEA:15817"/>
        <dbReference type="ChEBI" id="CHEBI:15377"/>
        <dbReference type="ChEBI" id="CHEBI:15379"/>
        <dbReference type="ChEBI" id="CHEBI:16240"/>
        <dbReference type="ChEBI" id="CHEBI:28938"/>
        <dbReference type="ChEBI" id="CHEBI:58451"/>
        <dbReference type="ChEBI" id="CHEBI:597326"/>
        <dbReference type="EC" id="1.4.3.5"/>
    </reaction>
</comment>
<dbReference type="SUPFAM" id="SSF50475">
    <property type="entry name" value="FMN-binding split barrel"/>
    <property type="match status" value="1"/>
</dbReference>
<comment type="catalytic activity">
    <reaction evidence="6">
        <text>pyridoxine 5'-phosphate + O2 = pyridoxal 5'-phosphate + H2O2</text>
        <dbReference type="Rhea" id="RHEA:15149"/>
        <dbReference type="ChEBI" id="CHEBI:15379"/>
        <dbReference type="ChEBI" id="CHEBI:16240"/>
        <dbReference type="ChEBI" id="CHEBI:58589"/>
        <dbReference type="ChEBI" id="CHEBI:597326"/>
        <dbReference type="EC" id="1.4.3.5"/>
    </reaction>
</comment>
<dbReference type="Pfam" id="PF01243">
    <property type="entry name" value="PNPOx_N"/>
    <property type="match status" value="1"/>
</dbReference>
<evidence type="ECO:0000256" key="2">
    <source>
        <dbReference type="ARBA" id="ARBA00022630"/>
    </source>
</evidence>
<feature type="binding site" evidence="6">
    <location>
        <position position="125"/>
    </location>
    <ligand>
        <name>substrate</name>
    </ligand>
</feature>
<dbReference type="PROSITE" id="PS01064">
    <property type="entry name" value="PYRIDOX_OXIDASE"/>
    <property type="match status" value="1"/>
</dbReference>
<evidence type="ECO:0000256" key="4">
    <source>
        <dbReference type="ARBA" id="ARBA00023002"/>
    </source>
</evidence>
<feature type="binding site" evidence="6">
    <location>
        <position position="133"/>
    </location>
    <ligand>
        <name>substrate</name>
    </ligand>
</feature>
<dbReference type="InterPro" id="IPR019576">
    <property type="entry name" value="Pyridoxamine_oxidase_dimer_C"/>
</dbReference>
<comment type="caution">
    <text evidence="9">The sequence shown here is derived from an EMBL/GenBank/DDBJ whole genome shotgun (WGS) entry which is preliminary data.</text>
</comment>
<evidence type="ECO:0000256" key="1">
    <source>
        <dbReference type="ARBA" id="ARBA00007301"/>
    </source>
</evidence>
<dbReference type="EMBL" id="BPQG01000112">
    <property type="protein sequence ID" value="GJD47070.1"/>
    <property type="molecule type" value="Genomic_DNA"/>
</dbReference>
<feature type="binding site" evidence="6">
    <location>
        <begin position="142"/>
        <end position="143"/>
    </location>
    <ligand>
        <name>FMN</name>
        <dbReference type="ChEBI" id="CHEBI:58210"/>
    </ligand>
</feature>
<dbReference type="HAMAP" id="MF_01629">
    <property type="entry name" value="PdxH"/>
    <property type="match status" value="1"/>
</dbReference>
<keyword evidence="3 6" id="KW-0288">FMN</keyword>
<evidence type="ECO:0000313" key="9">
    <source>
        <dbReference type="EMBL" id="GJD47070.1"/>
    </source>
</evidence>
<evidence type="ECO:0000256" key="5">
    <source>
        <dbReference type="ARBA" id="ARBA00023096"/>
    </source>
</evidence>
<feature type="binding site" evidence="6">
    <location>
        <begin position="193"/>
        <end position="195"/>
    </location>
    <ligand>
        <name>substrate</name>
    </ligand>
</feature>
<dbReference type="InterPro" id="IPR012349">
    <property type="entry name" value="Split_barrel_FMN-bd"/>
</dbReference>
<dbReference type="Proteomes" id="UP001055117">
    <property type="component" value="Unassembled WGS sequence"/>
</dbReference>
<keyword evidence="4 6" id="KW-0560">Oxidoreductase</keyword>
<keyword evidence="10" id="KW-1185">Reference proteome</keyword>
<reference evidence="9 10" key="1">
    <citation type="journal article" date="2021" name="Front. Microbiol.">
        <title>Comprehensive Comparative Genomics and Phenotyping of Methylobacterium Species.</title>
        <authorList>
            <person name="Alessa O."/>
            <person name="Ogura Y."/>
            <person name="Fujitani Y."/>
            <person name="Takami H."/>
            <person name="Hayashi T."/>
            <person name="Sahin N."/>
            <person name="Tani A."/>
        </authorList>
    </citation>
    <scope>NUCLEOTIDE SEQUENCE [LARGE SCALE GENOMIC DNA]</scope>
    <source>
        <strain evidence="9 10">DSM 23679</strain>
    </source>
</reference>
<accession>A0ABQ4QP65</accession>
<feature type="domain" description="Pyridoxamine 5'-phosphate oxidase N-terminal" evidence="7">
    <location>
        <begin position="37"/>
        <end position="160"/>
    </location>
</feature>
<dbReference type="PANTHER" id="PTHR10851">
    <property type="entry name" value="PYRIDOXINE-5-PHOSPHATE OXIDASE"/>
    <property type="match status" value="1"/>
</dbReference>
<comment type="similarity">
    <text evidence="1 6">Belongs to the pyridoxamine 5'-phosphate oxidase family.</text>
</comment>
<dbReference type="InterPro" id="IPR011576">
    <property type="entry name" value="Pyridox_Oxase_N"/>
</dbReference>
<dbReference type="EC" id="1.4.3.5" evidence="6"/>
<comment type="caution">
    <text evidence="6">Lacks conserved residue(s) required for the propagation of feature annotation.</text>
</comment>
<dbReference type="NCBIfam" id="NF004231">
    <property type="entry name" value="PRK05679.1"/>
    <property type="match status" value="1"/>
</dbReference>
<comment type="subunit">
    <text evidence="6">Homodimer.</text>
</comment>
<keyword evidence="5 6" id="KW-0664">Pyridoxine biosynthesis</keyword>
<evidence type="ECO:0000259" key="8">
    <source>
        <dbReference type="Pfam" id="PF10590"/>
    </source>
</evidence>
<keyword evidence="2 6" id="KW-0285">Flavoprotein</keyword>
<dbReference type="PIRSF" id="PIRSF000190">
    <property type="entry name" value="Pyd_amn-ph_oxd"/>
    <property type="match status" value="1"/>
</dbReference>
<organism evidence="9 10">
    <name type="scientific">Methylobacterium cerastii</name>
    <dbReference type="NCBI Taxonomy" id="932741"/>
    <lineage>
        <taxon>Bacteria</taxon>
        <taxon>Pseudomonadati</taxon>
        <taxon>Pseudomonadota</taxon>
        <taxon>Alphaproteobacteria</taxon>
        <taxon>Hyphomicrobiales</taxon>
        <taxon>Methylobacteriaceae</taxon>
        <taxon>Methylobacterium</taxon>
    </lineage>
</organism>
<proteinExistence type="inferred from homology"/>
<comment type="function">
    <text evidence="6">Catalyzes the oxidation of either pyridoxine 5'-phosphate (PNP) or pyridoxamine 5'-phosphate (PMP) into pyridoxal 5'-phosphate (PLP).</text>
</comment>
<comment type="cofactor">
    <cofactor evidence="6">
        <name>FMN</name>
        <dbReference type="ChEBI" id="CHEBI:58210"/>
    </cofactor>
    <text evidence="6">Binds 1 FMN per subunit.</text>
</comment>
<feature type="binding site" evidence="6">
    <location>
        <position position="197"/>
    </location>
    <ligand>
        <name>FMN</name>
        <dbReference type="ChEBI" id="CHEBI:58210"/>
    </ligand>
</feature>
<dbReference type="InterPro" id="IPR019740">
    <property type="entry name" value="Pyridox_Oxase_CS"/>
</dbReference>
<dbReference type="Gene3D" id="2.30.110.10">
    <property type="entry name" value="Electron Transport, Fmn-binding Protein, Chain A"/>
    <property type="match status" value="1"/>
</dbReference>
<sequence>MDALKIDESGGHDAVPDAADFTLSDDPFGLFAAWMAEATASEPEDANAIALATTGADGLPDVRMVLLKGYDARGFVFYTNVESAKGEELAANPQAAFVLHWKSLRRQIRVRGPVSRVTAEEADAYFASRHRDSRLGAIASRQSRPLSGRDALMAEVAELSARYEDGPVPRPENWTGFRIEPVAMEFWRNGDYRLHDRVRFTRNGEGWDRSRLYP</sequence>
<comment type="pathway">
    <text evidence="6">Cofactor metabolism; pyridoxal 5'-phosphate salvage; pyridoxal 5'-phosphate from pyridoxamine 5'-phosphate: step 1/1.</text>
</comment>
<feature type="binding site" evidence="6">
    <location>
        <position position="187"/>
    </location>
    <ligand>
        <name>FMN</name>
        <dbReference type="ChEBI" id="CHEBI:58210"/>
    </ligand>
</feature>
<dbReference type="NCBIfam" id="TIGR00558">
    <property type="entry name" value="pdxH"/>
    <property type="match status" value="1"/>
</dbReference>